<evidence type="ECO:0000256" key="5">
    <source>
        <dbReference type="ARBA" id="ARBA00047639"/>
    </source>
</evidence>
<dbReference type="SUPFAM" id="SSF52954">
    <property type="entry name" value="Class II aaRS ABD-related"/>
    <property type="match status" value="1"/>
</dbReference>
<dbReference type="Gene3D" id="3.40.50.800">
    <property type="entry name" value="Anticodon-binding domain"/>
    <property type="match status" value="1"/>
</dbReference>
<feature type="binding site" evidence="6">
    <location>
        <position position="114"/>
    </location>
    <ligand>
        <name>L-histidine</name>
        <dbReference type="ChEBI" id="CHEBI:57595"/>
    </ligand>
</feature>
<dbReference type="InterPro" id="IPR004516">
    <property type="entry name" value="HisRS/HisZ"/>
</dbReference>
<evidence type="ECO:0000256" key="1">
    <source>
        <dbReference type="ARBA" id="ARBA00008226"/>
    </source>
</evidence>
<dbReference type="CDD" id="cd00773">
    <property type="entry name" value="HisRS-like_core"/>
    <property type="match status" value="1"/>
</dbReference>
<reference evidence="9" key="1">
    <citation type="journal article" date="2023" name="J. Phycol.">
        <title>Revised classification of the Cyanidiophyceae based on plastid genome data with descriptions of the Cavernulicolales ord. nov. and Galdieriales ord. nov. (Rhodophyta).</title>
        <authorList>
            <person name="Park S.I."/>
            <person name="Cho C.H."/>
            <person name="Ciniglia C."/>
            <person name="Huang T.Y."/>
            <person name="Liu S.L."/>
            <person name="Bustamante D.E."/>
            <person name="Calderon M.S."/>
            <person name="Mansilla A."/>
            <person name="McDermott T."/>
            <person name="Andersen R.A."/>
            <person name="Yoon H.S."/>
        </authorList>
    </citation>
    <scope>NUCLEOTIDE SEQUENCE</scope>
</reference>
<geneLocation type="plastid" evidence="9"/>
<dbReference type="AlphaFoldDB" id="A0A9Y1I466"/>
<evidence type="ECO:0000259" key="7">
    <source>
        <dbReference type="Pfam" id="PF03129"/>
    </source>
</evidence>
<organism evidence="9">
    <name type="scientific">Cyanidium sp. THAL103</name>
    <dbReference type="NCBI Taxonomy" id="3027999"/>
    <lineage>
        <taxon>Eukaryota</taxon>
        <taxon>Rhodophyta</taxon>
        <taxon>Bangiophyceae</taxon>
        <taxon>Cyanidiales</taxon>
        <taxon>Cyanidiaceae</taxon>
        <taxon>Cyanidium</taxon>
    </lineage>
</organism>
<feature type="binding site" evidence="6">
    <location>
        <position position="128"/>
    </location>
    <ligand>
        <name>L-histidine</name>
        <dbReference type="ChEBI" id="CHEBI:57595"/>
    </ligand>
</feature>
<feature type="binding site" evidence="6">
    <location>
        <begin position="263"/>
        <end position="264"/>
    </location>
    <ligand>
        <name>L-histidine</name>
        <dbReference type="ChEBI" id="CHEBI:57595"/>
    </ligand>
</feature>
<dbReference type="GO" id="GO:0005737">
    <property type="term" value="C:cytoplasm"/>
    <property type="evidence" value="ECO:0007669"/>
    <property type="project" value="InterPro"/>
</dbReference>
<dbReference type="PIRSF" id="PIRSF001549">
    <property type="entry name" value="His-tRNA_synth"/>
    <property type="match status" value="1"/>
</dbReference>
<dbReference type="NCBIfam" id="TIGR00442">
    <property type="entry name" value="hisS"/>
    <property type="match status" value="1"/>
</dbReference>
<feature type="binding site" evidence="6">
    <location>
        <position position="132"/>
    </location>
    <ligand>
        <name>L-histidine</name>
        <dbReference type="ChEBI" id="CHEBI:57595"/>
    </ligand>
</feature>
<keyword evidence="9" id="KW-0436">Ligase</keyword>
<dbReference type="GO" id="GO:0004821">
    <property type="term" value="F:histidine-tRNA ligase activity"/>
    <property type="evidence" value="ECO:0007669"/>
    <property type="project" value="UniProtKB-EC"/>
</dbReference>
<dbReference type="PANTHER" id="PTHR43707">
    <property type="entry name" value="HISTIDYL-TRNA SYNTHETASE"/>
    <property type="match status" value="1"/>
</dbReference>
<dbReference type="Pfam" id="PF03129">
    <property type="entry name" value="HGTP_anticodon"/>
    <property type="match status" value="1"/>
</dbReference>
<feature type="domain" description="Anticodon-binding" evidence="7">
    <location>
        <begin position="339"/>
        <end position="418"/>
    </location>
</feature>
<gene>
    <name evidence="9" type="primary">syh</name>
    <name evidence="9" type="ORF">CspTHAL103_138</name>
</gene>
<protein>
    <recommendedName>
        <fullName evidence="2">histidine--tRNA ligase</fullName>
        <ecNumber evidence="2">6.1.1.21</ecNumber>
    </recommendedName>
    <alternativeName>
        <fullName evidence="4">Histidyl-tRNA synthetase</fullName>
    </alternativeName>
</protein>
<comment type="similarity">
    <text evidence="1">Belongs to the class-II aminoacyl-tRNA synthetase family.</text>
</comment>
<dbReference type="InterPro" id="IPR036621">
    <property type="entry name" value="Anticodon-bd_dom_sf"/>
</dbReference>
<dbReference type="HAMAP" id="MF_00127">
    <property type="entry name" value="His_tRNA_synth"/>
    <property type="match status" value="1"/>
</dbReference>
<dbReference type="EMBL" id="OP616817">
    <property type="protein sequence ID" value="WDB00063.1"/>
    <property type="molecule type" value="Genomic_DNA"/>
</dbReference>
<feature type="domain" description="Class II Histidinyl-tRNA synthetase (HisRS)-like catalytic core" evidence="8">
    <location>
        <begin position="9"/>
        <end position="313"/>
    </location>
</feature>
<feature type="binding site" evidence="6">
    <location>
        <position position="259"/>
    </location>
    <ligand>
        <name>L-histidine</name>
        <dbReference type="ChEBI" id="CHEBI:57595"/>
    </ligand>
</feature>
<dbReference type="InterPro" id="IPR045864">
    <property type="entry name" value="aa-tRNA-synth_II/BPL/LPL"/>
</dbReference>
<keyword evidence="9" id="KW-0934">Plastid</keyword>
<evidence type="ECO:0000256" key="2">
    <source>
        <dbReference type="ARBA" id="ARBA00012815"/>
    </source>
</evidence>
<evidence type="ECO:0000259" key="8">
    <source>
        <dbReference type="Pfam" id="PF13393"/>
    </source>
</evidence>
<evidence type="ECO:0000256" key="6">
    <source>
        <dbReference type="PIRSR" id="PIRSR001549-1"/>
    </source>
</evidence>
<evidence type="ECO:0000313" key="9">
    <source>
        <dbReference type="EMBL" id="WDB00063.1"/>
    </source>
</evidence>
<name>A0A9Y1I466_9RHOD</name>
<dbReference type="GO" id="GO:0005524">
    <property type="term" value="F:ATP binding"/>
    <property type="evidence" value="ECO:0007669"/>
    <property type="project" value="InterPro"/>
</dbReference>
<evidence type="ECO:0000256" key="4">
    <source>
        <dbReference type="ARBA" id="ARBA00030619"/>
    </source>
</evidence>
<dbReference type="SUPFAM" id="SSF55681">
    <property type="entry name" value="Class II aaRS and biotin synthetases"/>
    <property type="match status" value="1"/>
</dbReference>
<proteinExistence type="inferred from homology"/>
<dbReference type="GO" id="GO:0006427">
    <property type="term" value="P:histidyl-tRNA aminoacylation"/>
    <property type="evidence" value="ECO:0007669"/>
    <property type="project" value="InterPro"/>
</dbReference>
<dbReference type="Gene3D" id="3.30.930.10">
    <property type="entry name" value="Bira Bifunctional Protein, Domain 2"/>
    <property type="match status" value="1"/>
</dbReference>
<dbReference type="Pfam" id="PF13393">
    <property type="entry name" value="tRNA-synt_His"/>
    <property type="match status" value="1"/>
</dbReference>
<evidence type="ECO:0000256" key="3">
    <source>
        <dbReference type="ARBA" id="ARBA00022741"/>
    </source>
</evidence>
<comment type="catalytic activity">
    <reaction evidence="5">
        <text>tRNA(His) + L-histidine + ATP = L-histidyl-tRNA(His) + AMP + diphosphate + H(+)</text>
        <dbReference type="Rhea" id="RHEA:17313"/>
        <dbReference type="Rhea" id="RHEA-COMP:9665"/>
        <dbReference type="Rhea" id="RHEA-COMP:9689"/>
        <dbReference type="ChEBI" id="CHEBI:15378"/>
        <dbReference type="ChEBI" id="CHEBI:30616"/>
        <dbReference type="ChEBI" id="CHEBI:33019"/>
        <dbReference type="ChEBI" id="CHEBI:57595"/>
        <dbReference type="ChEBI" id="CHEBI:78442"/>
        <dbReference type="ChEBI" id="CHEBI:78527"/>
        <dbReference type="ChEBI" id="CHEBI:456215"/>
        <dbReference type="EC" id="6.1.1.21"/>
    </reaction>
</comment>
<feature type="binding site" evidence="6">
    <location>
        <begin position="82"/>
        <end position="84"/>
    </location>
    <ligand>
        <name>L-histidine</name>
        <dbReference type="ChEBI" id="CHEBI:57595"/>
    </ligand>
</feature>
<dbReference type="InterPro" id="IPR041715">
    <property type="entry name" value="HisRS-like_core"/>
</dbReference>
<dbReference type="InterPro" id="IPR015807">
    <property type="entry name" value="His-tRNA-ligase"/>
</dbReference>
<dbReference type="EC" id="6.1.1.21" evidence="2"/>
<dbReference type="InterPro" id="IPR004154">
    <property type="entry name" value="Anticodon-bd"/>
</dbReference>
<accession>A0A9Y1I466</accession>
<keyword evidence="3" id="KW-0547">Nucleotide-binding</keyword>
<dbReference type="PANTHER" id="PTHR43707:SF1">
    <property type="entry name" value="HISTIDINE--TRNA LIGASE, MITOCHONDRIAL-RELATED"/>
    <property type="match status" value="1"/>
</dbReference>
<sequence length="422" mass="49065">MIKFTPIRGTVDILPEEIVYWQKVENCAKTILKLANYEEIRTPIIEYTDLFIRTIGKNTDIVNKEMYNFQDLSNRNITLRPEGTAGVMRAYIYNNMANSKKNIHKLWYCGPMFRYERPQMGRKRQFHQFGIEVIGSSDVRAEVEIIMIVHDILKELNIDNLELHVNSIGNILDRSNYEKILTQYLLKYIADLDDDSKKRIYTNPIRILDSKNYKTQQILSTGPNIRDYLSNNSKEQFTEFLKYLESLDINYVINDKLVRGLDYYTNTAFEIKITNNESSESTICGGGRYDMLGTELSDNFIPAVGCAIGIERLVNILSKNNNKNIENCDFYIAANGQFALSKSLKVARILRQYKFVTNLDLSKSKFSHQIKKAKDINAKACIFIGDEEYINECLLIKWLDTFKQENISDNDLIKYLKNLRNK</sequence>